<dbReference type="OrthoDB" id="2874149at2759"/>
<name>A0A8H6XDM6_9AGAR</name>
<dbReference type="GO" id="GO:0004932">
    <property type="term" value="F:mating-type factor pheromone receptor activity"/>
    <property type="evidence" value="ECO:0007669"/>
    <property type="project" value="InterPro"/>
</dbReference>
<feature type="region of interest" description="Disordered" evidence="1">
    <location>
        <begin position="189"/>
        <end position="254"/>
    </location>
</feature>
<dbReference type="AlphaFoldDB" id="A0A8H6XDM6"/>
<dbReference type="Proteomes" id="UP000620124">
    <property type="component" value="Unassembled WGS sequence"/>
</dbReference>
<accession>A0A8H6XDM6</accession>
<comment type="caution">
    <text evidence="2">The sequence shown here is derived from an EMBL/GenBank/DDBJ whole genome shotgun (WGS) entry which is preliminary data.</text>
</comment>
<protein>
    <submittedName>
        <fullName evidence="2">STE3-domain-containing protein</fullName>
    </submittedName>
</protein>
<dbReference type="GO" id="GO:0016020">
    <property type="term" value="C:membrane"/>
    <property type="evidence" value="ECO:0007669"/>
    <property type="project" value="InterPro"/>
</dbReference>
<evidence type="ECO:0000313" key="2">
    <source>
        <dbReference type="EMBL" id="KAF7339173.1"/>
    </source>
</evidence>
<dbReference type="EMBL" id="JACAZI010000020">
    <property type="protein sequence ID" value="KAF7339173.1"/>
    <property type="molecule type" value="Genomic_DNA"/>
</dbReference>
<organism evidence="2 3">
    <name type="scientific">Mycena venus</name>
    <dbReference type="NCBI Taxonomy" id="2733690"/>
    <lineage>
        <taxon>Eukaryota</taxon>
        <taxon>Fungi</taxon>
        <taxon>Dikarya</taxon>
        <taxon>Basidiomycota</taxon>
        <taxon>Agaricomycotina</taxon>
        <taxon>Agaricomycetes</taxon>
        <taxon>Agaricomycetidae</taxon>
        <taxon>Agaricales</taxon>
        <taxon>Marasmiineae</taxon>
        <taxon>Mycenaceae</taxon>
        <taxon>Mycena</taxon>
    </lineage>
</organism>
<dbReference type="Pfam" id="PF02076">
    <property type="entry name" value="STE3"/>
    <property type="match status" value="1"/>
</dbReference>
<gene>
    <name evidence="2" type="ORF">MVEN_01994600</name>
</gene>
<sequence length="254" mass="27971">MIDLAIALGLPILQLPLQYIVQGHLEGIDCYPFTYNTVPAYPFIFLWPNVTNVLSGTYSILTIRACSNRRTQFNQFLQHRPHCEPLLPPHGAHDHRIPALPQRHPESHCAVDPVGQHPLRLWHNRHVARGPLAIEQAHNHCGLAEPLGAGLLQAHVPRVFGFAAEARKNYRLVFWAVAKRCGVTPLPNARSLSPASACPGRSPSPQSPSPRPSRPAAQRNPSPSPCRSRIEAGAYTMSQASRSQVTGKMVLSTM</sequence>
<evidence type="ECO:0000256" key="1">
    <source>
        <dbReference type="SAM" id="MobiDB-lite"/>
    </source>
</evidence>
<reference evidence="2" key="1">
    <citation type="submission" date="2020-05" db="EMBL/GenBank/DDBJ databases">
        <title>Mycena genomes resolve the evolution of fungal bioluminescence.</title>
        <authorList>
            <person name="Tsai I.J."/>
        </authorList>
    </citation>
    <scope>NUCLEOTIDE SEQUENCE</scope>
    <source>
        <strain evidence="2">CCC161011</strain>
    </source>
</reference>
<dbReference type="InterPro" id="IPR001499">
    <property type="entry name" value="GPCR_STE3"/>
</dbReference>
<dbReference type="PRINTS" id="PR00899">
    <property type="entry name" value="GPCRSTE3"/>
</dbReference>
<feature type="compositionally biased region" description="Polar residues" evidence="1">
    <location>
        <begin position="236"/>
        <end position="254"/>
    </location>
</feature>
<evidence type="ECO:0000313" key="3">
    <source>
        <dbReference type="Proteomes" id="UP000620124"/>
    </source>
</evidence>
<keyword evidence="3" id="KW-1185">Reference proteome</keyword>
<proteinExistence type="predicted"/>